<dbReference type="InterPro" id="IPR059153">
    <property type="entry name" value="NSD_PHD-1st"/>
</dbReference>
<reference evidence="9 10" key="1">
    <citation type="submission" date="2024-05" db="EMBL/GenBank/DDBJ databases">
        <title>Culex pipiens pipiens assembly and annotation.</title>
        <authorList>
            <person name="Alout H."/>
            <person name="Durand T."/>
        </authorList>
    </citation>
    <scope>NUCLEOTIDE SEQUENCE [LARGE SCALE GENOMIC DNA]</scope>
    <source>
        <strain evidence="9">HA-2024</strain>
        <tissue evidence="9">Whole body</tissue>
    </source>
</reference>
<dbReference type="InterPro" id="IPR050777">
    <property type="entry name" value="SET2_Histone-Lys_MeTrsfase"/>
</dbReference>
<dbReference type="GO" id="GO:0032259">
    <property type="term" value="P:methylation"/>
    <property type="evidence" value="ECO:0007669"/>
    <property type="project" value="UniProtKB-KW"/>
</dbReference>
<dbReference type="GO" id="GO:0008168">
    <property type="term" value="F:methyltransferase activity"/>
    <property type="evidence" value="ECO:0007669"/>
    <property type="project" value="UniProtKB-KW"/>
</dbReference>
<keyword evidence="10" id="KW-1185">Reference proteome</keyword>
<dbReference type="Gene3D" id="2.170.270.10">
    <property type="entry name" value="SET domain"/>
    <property type="match status" value="1"/>
</dbReference>
<feature type="domain" description="PWWP" evidence="8">
    <location>
        <begin position="78"/>
        <end position="141"/>
    </location>
</feature>
<dbReference type="SUPFAM" id="SSF63748">
    <property type="entry name" value="Tudor/PWWP/MBT"/>
    <property type="match status" value="1"/>
</dbReference>
<evidence type="ECO:0000256" key="3">
    <source>
        <dbReference type="ARBA" id="ARBA00022454"/>
    </source>
</evidence>
<dbReference type="InterPro" id="IPR011011">
    <property type="entry name" value="Znf_FYVE_PHD"/>
</dbReference>
<evidence type="ECO:0000313" key="10">
    <source>
        <dbReference type="Proteomes" id="UP001562425"/>
    </source>
</evidence>
<dbReference type="Pfam" id="PF17907">
    <property type="entry name" value="AWS"/>
    <property type="match status" value="1"/>
</dbReference>
<dbReference type="Gene3D" id="3.30.40.10">
    <property type="entry name" value="Zinc/RING finger domain, C3HC4 (zinc finger)"/>
    <property type="match status" value="1"/>
</dbReference>
<dbReference type="EMBL" id="JBEHCU010005666">
    <property type="protein sequence ID" value="KAL1399068.1"/>
    <property type="molecule type" value="Genomic_DNA"/>
</dbReference>
<evidence type="ECO:0000256" key="2">
    <source>
        <dbReference type="ARBA" id="ARBA00004286"/>
    </source>
</evidence>
<dbReference type="Proteomes" id="UP001562425">
    <property type="component" value="Unassembled WGS sequence"/>
</dbReference>
<evidence type="ECO:0000259" key="8">
    <source>
        <dbReference type="PROSITE" id="PS50812"/>
    </source>
</evidence>
<dbReference type="SUPFAM" id="SSF57903">
    <property type="entry name" value="FYVE/PHD zinc finger"/>
    <property type="match status" value="1"/>
</dbReference>
<evidence type="ECO:0000313" key="9">
    <source>
        <dbReference type="EMBL" id="KAL1399068.1"/>
    </source>
</evidence>
<dbReference type="PANTHER" id="PTHR22884">
    <property type="entry name" value="SET DOMAIN PROTEINS"/>
    <property type="match status" value="1"/>
</dbReference>
<dbReference type="GO" id="GO:0005634">
    <property type="term" value="C:nucleus"/>
    <property type="evidence" value="ECO:0007669"/>
    <property type="project" value="UniProtKB-SubCell"/>
</dbReference>
<evidence type="ECO:0000256" key="5">
    <source>
        <dbReference type="ARBA" id="ARBA00022679"/>
    </source>
</evidence>
<dbReference type="InterPro" id="IPR000313">
    <property type="entry name" value="PWWP_dom"/>
</dbReference>
<organism evidence="9 10">
    <name type="scientific">Culex pipiens pipiens</name>
    <name type="common">Northern house mosquito</name>
    <dbReference type="NCBI Taxonomy" id="38569"/>
    <lineage>
        <taxon>Eukaryota</taxon>
        <taxon>Metazoa</taxon>
        <taxon>Ecdysozoa</taxon>
        <taxon>Arthropoda</taxon>
        <taxon>Hexapoda</taxon>
        <taxon>Insecta</taxon>
        <taxon>Pterygota</taxon>
        <taxon>Neoptera</taxon>
        <taxon>Endopterygota</taxon>
        <taxon>Diptera</taxon>
        <taxon>Nematocera</taxon>
        <taxon>Culicoidea</taxon>
        <taxon>Culicidae</taxon>
        <taxon>Culicinae</taxon>
        <taxon>Culicini</taxon>
        <taxon>Culex</taxon>
        <taxon>Culex</taxon>
    </lineage>
</organism>
<keyword evidence="3" id="KW-0158">Chromosome</keyword>
<proteinExistence type="predicted"/>
<dbReference type="AlphaFoldDB" id="A0ABD1DHD6"/>
<dbReference type="SMART" id="SM00570">
    <property type="entry name" value="AWS"/>
    <property type="match status" value="1"/>
</dbReference>
<dbReference type="Pfam" id="PF23011">
    <property type="entry name" value="PHD-1st_NSD"/>
    <property type="match status" value="1"/>
</dbReference>
<protein>
    <recommendedName>
        <fullName evidence="8">PWWP domain-containing protein</fullName>
    </recommendedName>
</protein>
<gene>
    <name evidence="9" type="ORF">pipiens_008496</name>
</gene>
<dbReference type="InterPro" id="IPR006560">
    <property type="entry name" value="AWS_dom"/>
</dbReference>
<evidence type="ECO:0000256" key="7">
    <source>
        <dbReference type="ARBA" id="ARBA00023242"/>
    </source>
</evidence>
<keyword evidence="4" id="KW-0489">Methyltransferase</keyword>
<accession>A0ABD1DHD6</accession>
<keyword evidence="5" id="KW-0808">Transferase</keyword>
<dbReference type="InterPro" id="IPR013083">
    <property type="entry name" value="Znf_RING/FYVE/PHD"/>
</dbReference>
<dbReference type="PROSITE" id="PS50812">
    <property type="entry name" value="PWWP"/>
    <property type="match status" value="1"/>
</dbReference>
<comment type="subcellular location">
    <subcellularLocation>
        <location evidence="2">Chromosome</location>
    </subcellularLocation>
    <subcellularLocation>
        <location evidence="1">Nucleus</location>
    </subcellularLocation>
</comment>
<evidence type="ECO:0000256" key="1">
    <source>
        <dbReference type="ARBA" id="ARBA00004123"/>
    </source>
</evidence>
<evidence type="ECO:0000256" key="4">
    <source>
        <dbReference type="ARBA" id="ARBA00022603"/>
    </source>
</evidence>
<dbReference type="InterPro" id="IPR046341">
    <property type="entry name" value="SET_dom_sf"/>
</dbReference>
<dbReference type="SUPFAM" id="SSF82199">
    <property type="entry name" value="SET domain"/>
    <property type="match status" value="1"/>
</dbReference>
<dbReference type="Pfam" id="PF00855">
    <property type="entry name" value="PWWP"/>
    <property type="match status" value="1"/>
</dbReference>
<keyword evidence="7" id="KW-0539">Nucleus</keyword>
<keyword evidence="6" id="KW-0949">S-adenosyl-L-methionine</keyword>
<evidence type="ECO:0000256" key="6">
    <source>
        <dbReference type="ARBA" id="ARBA00022691"/>
    </source>
</evidence>
<name>A0ABD1DHD6_CULPP</name>
<sequence length="193" mass="22238">MPSGPRRIAAADHVDHDLPTHSSSAQSTPTWCFLCCKGGSLICCKTCLTAFHLECLQFNPPEGRFICREIESGRMHLYDEIVWAKYSMIKFWPALKISPPAVPVVVFRRKHEKTDIYVHFFDTHDIGYSNCINRALLVKCNPKTCPAGKSCQYQCFKRKQYPELAAKWIPNKRWGLVAQEYINQCQFVIEYES</sequence>
<comment type="caution">
    <text evidence="9">The sequence shown here is derived from an EMBL/GenBank/DDBJ whole genome shotgun (WGS) entry which is preliminary data.</text>
</comment>
<dbReference type="GO" id="GO:0005694">
    <property type="term" value="C:chromosome"/>
    <property type="evidence" value="ECO:0007669"/>
    <property type="project" value="UniProtKB-SubCell"/>
</dbReference>